<protein>
    <submittedName>
        <fullName evidence="7">Uncharacterized protein</fullName>
    </submittedName>
</protein>
<feature type="transmembrane region" description="Helical" evidence="6">
    <location>
        <begin position="191"/>
        <end position="210"/>
    </location>
</feature>
<gene>
    <name evidence="7" type="ORF">CYNAS_LOCUS807</name>
</gene>
<organism evidence="7 8">
    <name type="scientific">Cylicocyclus nassatus</name>
    <name type="common">Nematode worm</name>
    <dbReference type="NCBI Taxonomy" id="53992"/>
    <lineage>
        <taxon>Eukaryota</taxon>
        <taxon>Metazoa</taxon>
        <taxon>Ecdysozoa</taxon>
        <taxon>Nematoda</taxon>
        <taxon>Chromadorea</taxon>
        <taxon>Rhabditida</taxon>
        <taxon>Rhabditina</taxon>
        <taxon>Rhabditomorpha</taxon>
        <taxon>Strongyloidea</taxon>
        <taxon>Strongylidae</taxon>
        <taxon>Cylicocyclus</taxon>
    </lineage>
</organism>
<proteinExistence type="predicted"/>
<feature type="compositionally biased region" description="Basic and acidic residues" evidence="5">
    <location>
        <begin position="1"/>
        <end position="29"/>
    </location>
</feature>
<evidence type="ECO:0000313" key="7">
    <source>
        <dbReference type="EMBL" id="CAJ0588824.1"/>
    </source>
</evidence>
<evidence type="ECO:0000256" key="6">
    <source>
        <dbReference type="SAM" id="Phobius"/>
    </source>
</evidence>
<accession>A0AA36DLL7</accession>
<evidence type="ECO:0000256" key="2">
    <source>
        <dbReference type="ARBA" id="ARBA00022692"/>
    </source>
</evidence>
<dbReference type="AlphaFoldDB" id="A0AA36DLL7"/>
<feature type="region of interest" description="Disordered" evidence="5">
    <location>
        <begin position="1"/>
        <end position="32"/>
    </location>
</feature>
<evidence type="ECO:0000256" key="4">
    <source>
        <dbReference type="ARBA" id="ARBA00023136"/>
    </source>
</evidence>
<evidence type="ECO:0000256" key="3">
    <source>
        <dbReference type="ARBA" id="ARBA00022989"/>
    </source>
</evidence>
<keyword evidence="8" id="KW-1185">Reference proteome</keyword>
<feature type="transmembrane region" description="Helical" evidence="6">
    <location>
        <begin position="132"/>
        <end position="153"/>
    </location>
</feature>
<name>A0AA36DLL7_CYLNA</name>
<comment type="subcellular location">
    <subcellularLocation>
        <location evidence="1">Membrane</location>
        <topology evidence="1">Multi-pass membrane protein</topology>
    </subcellularLocation>
</comment>
<keyword evidence="2 6" id="KW-0812">Transmembrane</keyword>
<sequence length="261" mass="30039">MESHPSRLPKEFKKKEDKAPLRAHEEKRKQAMSTTNICAGALQMLLVPEDDNGETVCVARSPIHVRMRYLRKVYFILALQQFLLGTTSFMLFMTSGVRPFVQNFNSVIWSTAVLLIISFFCLRHAANHAPRLAGLAFFLFSLVLALTCTVVTAYMDTEFLYTLCFMNGFVFLFHCIYCVQTVRPLQFKPSSLFTILLSLVEAWFLDSLLMKLNFDYISHVVISSVICIYVHWNILYFSHMLTTEEVIQACIKVFVSLPKLF</sequence>
<feature type="transmembrane region" description="Helical" evidence="6">
    <location>
        <begin position="106"/>
        <end position="125"/>
    </location>
</feature>
<feature type="transmembrane region" description="Helical" evidence="6">
    <location>
        <begin position="73"/>
        <end position="94"/>
    </location>
</feature>
<feature type="transmembrane region" description="Helical" evidence="6">
    <location>
        <begin position="216"/>
        <end position="237"/>
    </location>
</feature>
<comment type="caution">
    <text evidence="7">The sequence shown here is derived from an EMBL/GenBank/DDBJ whole genome shotgun (WGS) entry which is preliminary data.</text>
</comment>
<evidence type="ECO:0000256" key="5">
    <source>
        <dbReference type="SAM" id="MobiDB-lite"/>
    </source>
</evidence>
<evidence type="ECO:0000313" key="8">
    <source>
        <dbReference type="Proteomes" id="UP001176961"/>
    </source>
</evidence>
<keyword evidence="4 6" id="KW-0472">Membrane</keyword>
<dbReference type="EMBL" id="CATQJL010000001">
    <property type="protein sequence ID" value="CAJ0588824.1"/>
    <property type="molecule type" value="Genomic_DNA"/>
</dbReference>
<keyword evidence="3 6" id="KW-1133">Transmembrane helix</keyword>
<feature type="transmembrane region" description="Helical" evidence="6">
    <location>
        <begin position="159"/>
        <end position="179"/>
    </location>
</feature>
<dbReference type="Pfam" id="PF01027">
    <property type="entry name" value="Bax1-I"/>
    <property type="match status" value="1"/>
</dbReference>
<evidence type="ECO:0000256" key="1">
    <source>
        <dbReference type="ARBA" id="ARBA00004141"/>
    </source>
</evidence>
<reference evidence="7" key="1">
    <citation type="submission" date="2023-07" db="EMBL/GenBank/DDBJ databases">
        <authorList>
            <consortium name="CYATHOMIX"/>
        </authorList>
    </citation>
    <scope>NUCLEOTIDE SEQUENCE</scope>
    <source>
        <strain evidence="7">N/A</strain>
    </source>
</reference>
<dbReference type="Proteomes" id="UP001176961">
    <property type="component" value="Unassembled WGS sequence"/>
</dbReference>
<dbReference type="GO" id="GO:0016020">
    <property type="term" value="C:membrane"/>
    <property type="evidence" value="ECO:0007669"/>
    <property type="project" value="UniProtKB-SubCell"/>
</dbReference>
<dbReference type="InterPro" id="IPR006214">
    <property type="entry name" value="Bax_inhibitor_1-related"/>
</dbReference>